<feature type="compositionally biased region" description="Polar residues" evidence="1">
    <location>
        <begin position="127"/>
        <end position="136"/>
    </location>
</feature>
<dbReference type="Proteomes" id="UP000193642">
    <property type="component" value="Unassembled WGS sequence"/>
</dbReference>
<accession>A0A1Y2BXC8</accession>
<evidence type="ECO:0000313" key="2">
    <source>
        <dbReference type="EMBL" id="ORY39307.1"/>
    </source>
</evidence>
<dbReference type="EMBL" id="MCGO01000040">
    <property type="protein sequence ID" value="ORY39307.1"/>
    <property type="molecule type" value="Genomic_DNA"/>
</dbReference>
<protein>
    <submittedName>
        <fullName evidence="2">Uncharacterized protein</fullName>
    </submittedName>
</protein>
<feature type="non-terminal residue" evidence="2">
    <location>
        <position position="180"/>
    </location>
</feature>
<evidence type="ECO:0000313" key="3">
    <source>
        <dbReference type="Proteomes" id="UP000193642"/>
    </source>
</evidence>
<evidence type="ECO:0000256" key="1">
    <source>
        <dbReference type="SAM" id="MobiDB-lite"/>
    </source>
</evidence>
<proteinExistence type="predicted"/>
<reference evidence="2 3" key="1">
    <citation type="submission" date="2016-07" db="EMBL/GenBank/DDBJ databases">
        <title>Pervasive Adenine N6-methylation of Active Genes in Fungi.</title>
        <authorList>
            <consortium name="DOE Joint Genome Institute"/>
            <person name="Mondo S.J."/>
            <person name="Dannebaum R.O."/>
            <person name="Kuo R.C."/>
            <person name="Labutti K."/>
            <person name="Haridas S."/>
            <person name="Kuo A."/>
            <person name="Salamov A."/>
            <person name="Ahrendt S.R."/>
            <person name="Lipzen A."/>
            <person name="Sullivan W."/>
            <person name="Andreopoulos W.B."/>
            <person name="Clum A."/>
            <person name="Lindquist E."/>
            <person name="Daum C."/>
            <person name="Ramamoorthy G.K."/>
            <person name="Gryganskyi A."/>
            <person name="Culley D."/>
            <person name="Magnuson J.K."/>
            <person name="James T.Y."/>
            <person name="O'Malley M.A."/>
            <person name="Stajich J.E."/>
            <person name="Spatafora J.W."/>
            <person name="Visel A."/>
            <person name="Grigoriev I.V."/>
        </authorList>
    </citation>
    <scope>NUCLEOTIDE SEQUENCE [LARGE SCALE GENOMIC DNA]</scope>
    <source>
        <strain evidence="2 3">JEL800</strain>
    </source>
</reference>
<organism evidence="2 3">
    <name type="scientific">Rhizoclosmatium globosum</name>
    <dbReference type="NCBI Taxonomy" id="329046"/>
    <lineage>
        <taxon>Eukaryota</taxon>
        <taxon>Fungi</taxon>
        <taxon>Fungi incertae sedis</taxon>
        <taxon>Chytridiomycota</taxon>
        <taxon>Chytridiomycota incertae sedis</taxon>
        <taxon>Chytridiomycetes</taxon>
        <taxon>Chytridiales</taxon>
        <taxon>Chytriomycetaceae</taxon>
        <taxon>Rhizoclosmatium</taxon>
    </lineage>
</organism>
<gene>
    <name evidence="2" type="ORF">BCR33DRAFT_720140</name>
</gene>
<keyword evidence="3" id="KW-1185">Reference proteome</keyword>
<dbReference type="AlphaFoldDB" id="A0A1Y2BXC8"/>
<name>A0A1Y2BXC8_9FUNG</name>
<feature type="compositionally biased region" description="Polar residues" evidence="1">
    <location>
        <begin position="146"/>
        <end position="167"/>
    </location>
</feature>
<comment type="caution">
    <text evidence="2">The sequence shown here is derived from an EMBL/GenBank/DDBJ whole genome shotgun (WGS) entry which is preliminary data.</text>
</comment>
<sequence>MTTNDEDIEEVLLVQQLVDQYGIQSAAACSAIARIRRTANQHAQMAANLRAQADTMEEFLAQRRWKTAIDKEHIVPMLKYTDFLLHQHNRQNANARPKLHRRCKHHGAVTTTNGVSYLDPQPPSVSVEPSTRSNFPTFAVNKSLRRSLSTSHKPSPNQINHPITTEPSAPPKGAELKRNL</sequence>
<feature type="region of interest" description="Disordered" evidence="1">
    <location>
        <begin position="111"/>
        <end position="180"/>
    </location>
</feature>